<feature type="compositionally biased region" description="Polar residues" evidence="5">
    <location>
        <begin position="479"/>
        <end position="497"/>
    </location>
</feature>
<feature type="compositionally biased region" description="Polar residues" evidence="5">
    <location>
        <begin position="58"/>
        <end position="70"/>
    </location>
</feature>
<evidence type="ECO:0000256" key="7">
    <source>
        <dbReference type="SAM" id="SignalP"/>
    </source>
</evidence>
<evidence type="ECO:0000256" key="4">
    <source>
        <dbReference type="ARBA" id="ARBA00023136"/>
    </source>
</evidence>
<feature type="chain" id="PRO_5024378152" description="TM7S3/TM198-like domain-containing protein" evidence="7">
    <location>
        <begin position="21"/>
        <end position="542"/>
    </location>
</feature>
<protein>
    <recommendedName>
        <fullName evidence="8">TM7S3/TM198-like domain-containing protein</fullName>
    </recommendedName>
</protein>
<evidence type="ECO:0000256" key="1">
    <source>
        <dbReference type="ARBA" id="ARBA00004141"/>
    </source>
</evidence>
<feature type="transmembrane region" description="Helical" evidence="6">
    <location>
        <begin position="317"/>
        <end position="334"/>
    </location>
</feature>
<feature type="region of interest" description="Disordered" evidence="5">
    <location>
        <begin position="26"/>
        <end position="81"/>
    </location>
</feature>
<comment type="caution">
    <text evidence="9">The sequence shown here is derived from an EMBL/GenBank/DDBJ whole genome shotgun (WGS) entry which is preliminary data.</text>
</comment>
<feature type="transmembrane region" description="Helical" evidence="6">
    <location>
        <begin position="154"/>
        <end position="175"/>
    </location>
</feature>
<keyword evidence="7" id="KW-0732">Signal</keyword>
<reference evidence="9 10" key="1">
    <citation type="submission" date="2019-06" db="EMBL/GenBank/DDBJ databases">
        <title>Genome Sequence of the Brown Rot Fungal Pathogen Monilinia fructicola.</title>
        <authorList>
            <person name="De Miccolis Angelini R.M."/>
            <person name="Landi L."/>
            <person name="Abate D."/>
            <person name="Pollastro S."/>
            <person name="Romanazzi G."/>
            <person name="Faretra F."/>
        </authorList>
    </citation>
    <scope>NUCLEOTIDE SEQUENCE [LARGE SCALE GENOMIC DNA]</scope>
    <source>
        <strain evidence="9 10">Mfrc123</strain>
    </source>
</reference>
<feature type="transmembrane region" description="Helical" evidence="6">
    <location>
        <begin position="213"/>
        <end position="236"/>
    </location>
</feature>
<dbReference type="AlphaFoldDB" id="A0A5M9KA48"/>
<evidence type="ECO:0000256" key="3">
    <source>
        <dbReference type="ARBA" id="ARBA00022989"/>
    </source>
</evidence>
<feature type="transmembrane region" description="Helical" evidence="6">
    <location>
        <begin position="126"/>
        <end position="147"/>
    </location>
</feature>
<feature type="signal peptide" evidence="7">
    <location>
        <begin position="1"/>
        <end position="20"/>
    </location>
</feature>
<evidence type="ECO:0000313" key="10">
    <source>
        <dbReference type="Proteomes" id="UP000322873"/>
    </source>
</evidence>
<dbReference type="VEuPathDB" id="FungiDB:MFRU_023g00980"/>
<sequence>MKIEACLLLLLGASIQLVSTAPLEGHPFKKRDDSIASSSTITSTSPSISSGAKDPEGSNESSIASPTTVHSQSSSLPMTRSTSSSVMLTATASMSSISEAATSISITDSTYNSTIPSGQLPLEPQITPGLAIAGVILIVTGALYTFIGIKNTWLHIFLSAGYLVSVAITVLILYVMDLPVSNAVQGAYLIAIVLPGFIVGGCSLIFTEMTEGLGCLLGGFNFSMWLLVMKAGGLIASTSGKSIFIAALSISGFALSFSHYTRTYGLIVCISFSGSTAIVLGIDCFSRAGLKEFWAYLWNLNQNLFPLGATTYPVTKGIRVEIAAIFVIFLAGLVSQSKIHKIIQDRRAQRMAERQENARSLEEEEMNVGRRIEAHNIEEKEQWEKIYGDKRHSGDGSTGDSGVGDMESSKRGPPSTINSIRELDGREIGILDVPSPTQSNRAGLIMPDNIGQDGRVTIRVARDIESEAEKIGGRSFVPLSQLSQESCRSQTSTTPPGENQAFDADGDHQRNQPLQQTSRSPNNPGITVAPEIVPLPFKIPRK</sequence>
<keyword evidence="3 6" id="KW-1133">Transmembrane helix</keyword>
<proteinExistence type="predicted"/>
<feature type="region of interest" description="Disordered" evidence="5">
    <location>
        <begin position="479"/>
        <end position="542"/>
    </location>
</feature>
<feature type="transmembrane region" description="Helical" evidence="6">
    <location>
        <begin position="267"/>
        <end position="290"/>
    </location>
</feature>
<dbReference type="GO" id="GO:0016020">
    <property type="term" value="C:membrane"/>
    <property type="evidence" value="ECO:0007669"/>
    <property type="project" value="UniProtKB-SubCell"/>
</dbReference>
<dbReference type="PANTHER" id="PTHR39469:SF1">
    <property type="entry name" value="DUF4203 DOMAIN-CONTAINING PROTEIN"/>
    <property type="match status" value="1"/>
</dbReference>
<evidence type="ECO:0000259" key="8">
    <source>
        <dbReference type="Pfam" id="PF13886"/>
    </source>
</evidence>
<feature type="compositionally biased region" description="Low complexity" evidence="5">
    <location>
        <begin position="35"/>
        <end position="50"/>
    </location>
</feature>
<feature type="transmembrane region" description="Helical" evidence="6">
    <location>
        <begin position="187"/>
        <end position="206"/>
    </location>
</feature>
<keyword evidence="2 6" id="KW-0812">Transmembrane</keyword>
<dbReference type="Proteomes" id="UP000322873">
    <property type="component" value="Unassembled WGS sequence"/>
</dbReference>
<keyword evidence="10" id="KW-1185">Reference proteome</keyword>
<dbReference type="Pfam" id="PF13886">
    <property type="entry name" value="TM7S3_TM198"/>
    <property type="match status" value="1"/>
</dbReference>
<evidence type="ECO:0000256" key="5">
    <source>
        <dbReference type="SAM" id="MobiDB-lite"/>
    </source>
</evidence>
<feature type="domain" description="TM7S3/TM198-like" evidence="8">
    <location>
        <begin position="134"/>
        <end position="336"/>
    </location>
</feature>
<feature type="transmembrane region" description="Helical" evidence="6">
    <location>
        <begin position="242"/>
        <end position="260"/>
    </location>
</feature>
<feature type="compositionally biased region" description="Basic and acidic residues" evidence="5">
    <location>
        <begin position="384"/>
        <end position="394"/>
    </location>
</feature>
<dbReference type="InterPro" id="IPR025256">
    <property type="entry name" value="TM7S3/TM198-like_dom"/>
</dbReference>
<organism evidence="9 10">
    <name type="scientific">Monilinia fructicola</name>
    <name type="common">Brown rot fungus</name>
    <name type="synonym">Ciboria fructicola</name>
    <dbReference type="NCBI Taxonomy" id="38448"/>
    <lineage>
        <taxon>Eukaryota</taxon>
        <taxon>Fungi</taxon>
        <taxon>Dikarya</taxon>
        <taxon>Ascomycota</taxon>
        <taxon>Pezizomycotina</taxon>
        <taxon>Leotiomycetes</taxon>
        <taxon>Helotiales</taxon>
        <taxon>Sclerotiniaceae</taxon>
        <taxon>Monilinia</taxon>
    </lineage>
</organism>
<accession>A0A5M9KA48</accession>
<feature type="region of interest" description="Disordered" evidence="5">
    <location>
        <begin position="384"/>
        <end position="449"/>
    </location>
</feature>
<feature type="compositionally biased region" description="Polar residues" evidence="5">
    <location>
        <begin position="511"/>
        <end position="525"/>
    </location>
</feature>
<dbReference type="PANTHER" id="PTHR39469">
    <property type="entry name" value="CHROMOSOME 1, WHOLE GENOME SHOTGUN SEQUENCE"/>
    <property type="match status" value="1"/>
</dbReference>
<name>A0A5M9KA48_MONFR</name>
<dbReference type="EMBL" id="VICG01000001">
    <property type="protein sequence ID" value="KAA8576972.1"/>
    <property type="molecule type" value="Genomic_DNA"/>
</dbReference>
<evidence type="ECO:0000313" key="9">
    <source>
        <dbReference type="EMBL" id="KAA8576972.1"/>
    </source>
</evidence>
<gene>
    <name evidence="9" type="ORF">EYC84_006998</name>
</gene>
<evidence type="ECO:0000256" key="2">
    <source>
        <dbReference type="ARBA" id="ARBA00022692"/>
    </source>
</evidence>
<evidence type="ECO:0000256" key="6">
    <source>
        <dbReference type="SAM" id="Phobius"/>
    </source>
</evidence>
<feature type="compositionally biased region" description="Low complexity" evidence="5">
    <location>
        <begin position="71"/>
        <end position="81"/>
    </location>
</feature>
<keyword evidence="4 6" id="KW-0472">Membrane</keyword>
<comment type="subcellular location">
    <subcellularLocation>
        <location evidence="1">Membrane</location>
        <topology evidence="1">Multi-pass membrane protein</topology>
    </subcellularLocation>
</comment>